<organism evidence="2 3">
    <name type="scientific">Austropuccinia psidii MF-1</name>
    <dbReference type="NCBI Taxonomy" id="1389203"/>
    <lineage>
        <taxon>Eukaryota</taxon>
        <taxon>Fungi</taxon>
        <taxon>Dikarya</taxon>
        <taxon>Basidiomycota</taxon>
        <taxon>Pucciniomycotina</taxon>
        <taxon>Pucciniomycetes</taxon>
        <taxon>Pucciniales</taxon>
        <taxon>Sphaerophragmiaceae</taxon>
        <taxon>Austropuccinia</taxon>
    </lineage>
</organism>
<name>A0A9Q3PES7_9BASI</name>
<dbReference type="Proteomes" id="UP000765509">
    <property type="component" value="Unassembled WGS sequence"/>
</dbReference>
<keyword evidence="3" id="KW-1185">Reference proteome</keyword>
<protein>
    <submittedName>
        <fullName evidence="2">Uncharacterized protein</fullName>
    </submittedName>
</protein>
<dbReference type="AlphaFoldDB" id="A0A9Q3PES7"/>
<feature type="compositionally biased region" description="Low complexity" evidence="1">
    <location>
        <begin position="29"/>
        <end position="50"/>
    </location>
</feature>
<sequence length="122" mass="13251">MRDRLIRLARVGPPVPWDAPTGAGTPLVPSDSSSSTEFSSSSSSPSSPGPLKMVLEAPGNPPTTPEKEFDFLGPLPSFLDRASPSIMGTQFRNCWGAVKRSSWIWSENSLRSVLRSGLYCRR</sequence>
<proteinExistence type="predicted"/>
<dbReference type="EMBL" id="AVOT02067455">
    <property type="protein sequence ID" value="MBW0558979.1"/>
    <property type="molecule type" value="Genomic_DNA"/>
</dbReference>
<evidence type="ECO:0000313" key="2">
    <source>
        <dbReference type="EMBL" id="MBW0558979.1"/>
    </source>
</evidence>
<reference evidence="2" key="1">
    <citation type="submission" date="2021-03" db="EMBL/GenBank/DDBJ databases">
        <title>Draft genome sequence of rust myrtle Austropuccinia psidii MF-1, a brazilian biotype.</title>
        <authorList>
            <person name="Quecine M.C."/>
            <person name="Pachon D.M.R."/>
            <person name="Bonatelli M.L."/>
            <person name="Correr F.H."/>
            <person name="Franceschini L.M."/>
            <person name="Leite T.F."/>
            <person name="Margarido G.R.A."/>
            <person name="Almeida C.A."/>
            <person name="Ferrarezi J.A."/>
            <person name="Labate C.A."/>
        </authorList>
    </citation>
    <scope>NUCLEOTIDE SEQUENCE</scope>
    <source>
        <strain evidence="2">MF-1</strain>
    </source>
</reference>
<feature type="region of interest" description="Disordered" evidence="1">
    <location>
        <begin position="1"/>
        <end position="68"/>
    </location>
</feature>
<evidence type="ECO:0000256" key="1">
    <source>
        <dbReference type="SAM" id="MobiDB-lite"/>
    </source>
</evidence>
<comment type="caution">
    <text evidence="2">The sequence shown here is derived from an EMBL/GenBank/DDBJ whole genome shotgun (WGS) entry which is preliminary data.</text>
</comment>
<gene>
    <name evidence="2" type="ORF">O181_098694</name>
</gene>
<accession>A0A9Q3PES7</accession>
<evidence type="ECO:0000313" key="3">
    <source>
        <dbReference type="Proteomes" id="UP000765509"/>
    </source>
</evidence>